<sequence length="397" mass="44934">MSDEQYQMFVKFFSGTNVETKPEANMAGNRDDVWVVDSGCTEYITHQLNLLLNKKKTSNESPVVIPNGNAIPVEGRGELTLPGGAKLNEVLYVQNFKYNLLSVSRLSKDLQCAVTFFPDFFVMQGLRTRSLIIAGECRGGLYLMDMSKMKVGRRTTMTTMDTWHKRLGHASREKLSNVDFLESNSIKFSNVLCDSCAKAKHARTPFPTSYIKTTGCFELIHCDIWGGYRVPSYTRTNFFLTIVDDYSRSDADFVENMDLNLSPENQDEPTNGHPDLGPQNQNDLPNNQSEPDPRSKRTRSQPARLNDYLVKLPPLVDNSQPDSDQADSTVHPISHFVSYNKFSNSHKAFLTAIDSNDEPSCFEQATQDERWREAMQQEIKALKKNGTWILESLPEGK</sequence>
<gene>
    <name evidence="1" type="ORF">L1987_24572</name>
</gene>
<comment type="caution">
    <text evidence="1">The sequence shown here is derived from an EMBL/GenBank/DDBJ whole genome shotgun (WGS) entry which is preliminary data.</text>
</comment>
<keyword evidence="2" id="KW-1185">Reference proteome</keyword>
<evidence type="ECO:0000313" key="1">
    <source>
        <dbReference type="EMBL" id="KAI3808617.1"/>
    </source>
</evidence>
<reference evidence="1 2" key="2">
    <citation type="journal article" date="2022" name="Mol. Ecol. Resour.">
        <title>The genomes of chicory, endive, great burdock and yacon provide insights into Asteraceae paleo-polyploidization history and plant inulin production.</title>
        <authorList>
            <person name="Fan W."/>
            <person name="Wang S."/>
            <person name="Wang H."/>
            <person name="Wang A."/>
            <person name="Jiang F."/>
            <person name="Liu H."/>
            <person name="Zhao H."/>
            <person name="Xu D."/>
            <person name="Zhang Y."/>
        </authorList>
    </citation>
    <scope>NUCLEOTIDE SEQUENCE [LARGE SCALE GENOMIC DNA]</scope>
    <source>
        <strain evidence="2">cv. Yunnan</strain>
        <tissue evidence="1">Leaves</tissue>
    </source>
</reference>
<dbReference type="Proteomes" id="UP001056120">
    <property type="component" value="Linkage Group LG08"/>
</dbReference>
<proteinExistence type="predicted"/>
<evidence type="ECO:0000313" key="2">
    <source>
        <dbReference type="Proteomes" id="UP001056120"/>
    </source>
</evidence>
<reference evidence="2" key="1">
    <citation type="journal article" date="2022" name="Mol. Ecol. Resour.">
        <title>The genomes of chicory, endive, great burdock and yacon provide insights into Asteraceae palaeo-polyploidization history and plant inulin production.</title>
        <authorList>
            <person name="Fan W."/>
            <person name="Wang S."/>
            <person name="Wang H."/>
            <person name="Wang A."/>
            <person name="Jiang F."/>
            <person name="Liu H."/>
            <person name="Zhao H."/>
            <person name="Xu D."/>
            <person name="Zhang Y."/>
        </authorList>
    </citation>
    <scope>NUCLEOTIDE SEQUENCE [LARGE SCALE GENOMIC DNA]</scope>
    <source>
        <strain evidence="2">cv. Yunnan</strain>
    </source>
</reference>
<dbReference type="EMBL" id="CM042025">
    <property type="protein sequence ID" value="KAI3808617.1"/>
    <property type="molecule type" value="Genomic_DNA"/>
</dbReference>
<accession>A0ACB9ING8</accession>
<organism evidence="1 2">
    <name type="scientific">Smallanthus sonchifolius</name>
    <dbReference type="NCBI Taxonomy" id="185202"/>
    <lineage>
        <taxon>Eukaryota</taxon>
        <taxon>Viridiplantae</taxon>
        <taxon>Streptophyta</taxon>
        <taxon>Embryophyta</taxon>
        <taxon>Tracheophyta</taxon>
        <taxon>Spermatophyta</taxon>
        <taxon>Magnoliopsida</taxon>
        <taxon>eudicotyledons</taxon>
        <taxon>Gunneridae</taxon>
        <taxon>Pentapetalae</taxon>
        <taxon>asterids</taxon>
        <taxon>campanulids</taxon>
        <taxon>Asterales</taxon>
        <taxon>Asteraceae</taxon>
        <taxon>Asteroideae</taxon>
        <taxon>Heliantheae alliance</taxon>
        <taxon>Millerieae</taxon>
        <taxon>Smallanthus</taxon>
    </lineage>
</organism>
<name>A0ACB9ING8_9ASTR</name>
<protein>
    <submittedName>
        <fullName evidence="1">Uncharacterized protein</fullName>
    </submittedName>
</protein>